<dbReference type="InterPro" id="IPR047187">
    <property type="entry name" value="SF1_C_Upf1"/>
</dbReference>
<organism evidence="8 9">
    <name type="scientific">Flavimobilis marinus</name>
    <dbReference type="NCBI Taxonomy" id="285351"/>
    <lineage>
        <taxon>Bacteria</taxon>
        <taxon>Bacillati</taxon>
        <taxon>Actinomycetota</taxon>
        <taxon>Actinomycetes</taxon>
        <taxon>Micrococcales</taxon>
        <taxon>Jonesiaceae</taxon>
        <taxon>Flavimobilis</taxon>
    </lineage>
</organism>
<dbReference type="PANTHER" id="PTHR43788:SF8">
    <property type="entry name" value="DNA-BINDING PROTEIN SMUBP-2"/>
    <property type="match status" value="1"/>
</dbReference>
<reference evidence="9" key="1">
    <citation type="submission" date="2016-10" db="EMBL/GenBank/DDBJ databases">
        <authorList>
            <person name="Varghese N."/>
            <person name="Submissions S."/>
        </authorList>
    </citation>
    <scope>NUCLEOTIDE SEQUENCE [LARGE SCALE GENOMIC DNA]</scope>
    <source>
        <strain evidence="9">DSM 19083</strain>
    </source>
</reference>
<dbReference type="InterPro" id="IPR019993">
    <property type="entry name" value="RecB_nuclease_TM0106_put"/>
</dbReference>
<feature type="region of interest" description="Disordered" evidence="5">
    <location>
        <begin position="560"/>
        <end position="599"/>
    </location>
</feature>
<feature type="compositionally biased region" description="Acidic residues" evidence="5">
    <location>
        <begin position="589"/>
        <end position="599"/>
    </location>
</feature>
<evidence type="ECO:0000256" key="1">
    <source>
        <dbReference type="ARBA" id="ARBA00022741"/>
    </source>
</evidence>
<dbReference type="InterPro" id="IPR041679">
    <property type="entry name" value="DNA2/NAM7-like_C"/>
</dbReference>
<dbReference type="CDD" id="cd17934">
    <property type="entry name" value="DEXXQc_Upf1-like"/>
    <property type="match status" value="1"/>
</dbReference>
<evidence type="ECO:0000256" key="4">
    <source>
        <dbReference type="ARBA" id="ARBA00022840"/>
    </source>
</evidence>
<evidence type="ECO:0000313" key="9">
    <source>
        <dbReference type="Proteomes" id="UP000198520"/>
    </source>
</evidence>
<dbReference type="SUPFAM" id="SSF53098">
    <property type="entry name" value="Ribonuclease H-like"/>
    <property type="match status" value="1"/>
</dbReference>
<accession>A0A1I2E147</accession>
<dbReference type="InterPro" id="IPR050534">
    <property type="entry name" value="Coronavir_polyprotein_1ab"/>
</dbReference>
<evidence type="ECO:0000259" key="6">
    <source>
        <dbReference type="Pfam" id="PF13087"/>
    </source>
</evidence>
<gene>
    <name evidence="8" type="ORF">SAMN04488035_0836</name>
</gene>
<dbReference type="RefSeq" id="WP_093375289.1">
    <property type="nucleotide sequence ID" value="NZ_BNAN01000001.1"/>
</dbReference>
<feature type="compositionally biased region" description="Low complexity" evidence="5">
    <location>
        <begin position="560"/>
        <end position="582"/>
    </location>
</feature>
<dbReference type="OrthoDB" id="9757917at2"/>
<evidence type="ECO:0000256" key="2">
    <source>
        <dbReference type="ARBA" id="ARBA00022801"/>
    </source>
</evidence>
<dbReference type="Pfam" id="PF13482">
    <property type="entry name" value="RNase_H_2"/>
    <property type="match status" value="1"/>
</dbReference>
<evidence type="ECO:0008006" key="10">
    <source>
        <dbReference type="Google" id="ProtNLM"/>
    </source>
</evidence>
<keyword evidence="4" id="KW-0067">ATP-binding</keyword>
<dbReference type="NCBIfam" id="TIGR03491">
    <property type="entry name" value="TM0106 family RecB-like putative nuclease"/>
    <property type="match status" value="1"/>
</dbReference>
<dbReference type="InterPro" id="IPR027417">
    <property type="entry name" value="P-loop_NTPase"/>
</dbReference>
<dbReference type="GO" id="GO:0016787">
    <property type="term" value="F:hydrolase activity"/>
    <property type="evidence" value="ECO:0007669"/>
    <property type="project" value="UniProtKB-KW"/>
</dbReference>
<feature type="domain" description="YprB ribonuclease H-like" evidence="7">
    <location>
        <begin position="360"/>
        <end position="553"/>
    </location>
</feature>
<name>A0A1I2E147_9MICO</name>
<keyword evidence="1" id="KW-0547">Nucleotide-binding</keyword>
<proteinExistence type="predicted"/>
<dbReference type="CDD" id="cd18808">
    <property type="entry name" value="SF1_C_Upf1"/>
    <property type="match status" value="1"/>
</dbReference>
<dbReference type="STRING" id="285351.SAMN04488035_0836"/>
<dbReference type="EMBL" id="FONZ01000001">
    <property type="protein sequence ID" value="SFE86387.1"/>
    <property type="molecule type" value="Genomic_DNA"/>
</dbReference>
<dbReference type="Proteomes" id="UP000198520">
    <property type="component" value="Unassembled WGS sequence"/>
</dbReference>
<evidence type="ECO:0000313" key="8">
    <source>
        <dbReference type="EMBL" id="SFE86387.1"/>
    </source>
</evidence>
<dbReference type="InterPro" id="IPR038720">
    <property type="entry name" value="YprB_RNase_H-like_dom"/>
</dbReference>
<dbReference type="SUPFAM" id="SSF52540">
    <property type="entry name" value="P-loop containing nucleoside triphosphate hydrolases"/>
    <property type="match status" value="1"/>
</dbReference>
<keyword evidence="3" id="KW-0347">Helicase</keyword>
<dbReference type="GO" id="GO:0005524">
    <property type="term" value="F:ATP binding"/>
    <property type="evidence" value="ECO:0007669"/>
    <property type="project" value="UniProtKB-KW"/>
</dbReference>
<dbReference type="Pfam" id="PF13087">
    <property type="entry name" value="AAA_12"/>
    <property type="match status" value="1"/>
</dbReference>
<dbReference type="GO" id="GO:0043139">
    <property type="term" value="F:5'-3' DNA helicase activity"/>
    <property type="evidence" value="ECO:0007669"/>
    <property type="project" value="TreeGrafter"/>
</dbReference>
<dbReference type="Pfam" id="PF13604">
    <property type="entry name" value="AAA_30"/>
    <property type="match status" value="1"/>
</dbReference>
<dbReference type="Gene3D" id="3.40.50.300">
    <property type="entry name" value="P-loop containing nucleotide triphosphate hydrolases"/>
    <property type="match status" value="2"/>
</dbReference>
<evidence type="ECO:0000256" key="5">
    <source>
        <dbReference type="SAM" id="MobiDB-lite"/>
    </source>
</evidence>
<sequence>MLLTDDDTLVYSATDLASAASCEFALLRALDGRLGRVDPVVLPVDAMLERAARLGDAHEQRVLEDYLARFGPWDRASGTGVACIERPAGASGRRRDALERKHAQTLDVLRAGADVVFQAGFFDGRFGGWADFLVRMPGSGEPGSAAADGVPTYAVYDTKLARHAKVTALLQVTAYADQLLRAGIRPADQVHLVLGDRSTVSHELRDLLPVYRERRAALEGLLDRHRAADAPVVWGEPSVRACGRCAVCAPEVESHRDVLLVAGLRSTQRARLLAAGITTIDQLAASRVPVDGVGAATLEALRLQAALQVEQDPPGSEVGGGEAVAAESDAVSSQTTTGVVFRVVDAAPIHGLPAPDPGDVFFDFEGDPLWSEDASADWGLEYLFGLVEAPQEPTAQPVFRTFWAHDRAQEKQALLDFLAYVTQRRAAHPGMHVYHYAPYEKTALLRLAGRHGVGEQEVDDLLRAGVLVDLYATVRRSVRTGQRSYSIKKLEPLYMEAARAGEVTTAGDSIVEYADACALRDGGDTAAWAERLEAIARYNEDDCVSTLRLRDWLLQVAGAPPDDAAGTAPGAPPSTATPGPDALMPAPEPDLDAEAESEPDPLADQLAAFAGAEPRGVDQQAVALLAASLDYHRREDKPFWWAHFDRLVSDPADWTEPRSTFVVEPGSAEVLEPWHVPPGKRTKVRRLRLAGRLEPGSELRAGAAAWSLYDVPVPGAAKTTVDGVRGWFETATVTQVDVEEVDGAVRDVLIVDERLPSKAEAHDALPMALGPGAPPRTDKLVAAVRDVAQHVAASLPALPPHPAVDLLRRIPPRTRSGAPLPSVGAGNDAYADAIVAALGDLDGSYLAVQGPPGTGKTHTGAHVVAQLVRRGWRIGVVAQSHAVVEHMLDGIASAGVPQEQLGKRPASDRRDDVPWQWLGDTGFGPFYAAQRGGYVVGGTMWDFTNVRRLPDQAFDLLVVDEAGQFSLANTIAVSGAARSLLLLGDPQQLPQVSQGRHPEPVDRSALGWLADGHDTLPAELGYFLARTWRMHPALAGAVSRLSYDGRLEAMACTSERSLDGVAPGVTCRRVHHDGNAVASREEARAVAEEVRSVLGRRWRDPATSVDRPLRESDVIVVAPYNAQVWTVRQELAAAGLGAVRVGTVDKFQGQQAVVVVLSMAASSADDVPRGMEFLLNRNRLNVAISRGQWRAVVVRGEHLTDYLPTRPEQLGELGAFIAVCERCESGRATGGPTA</sequence>
<feature type="region of interest" description="Disordered" evidence="5">
    <location>
        <begin position="311"/>
        <end position="330"/>
    </location>
</feature>
<dbReference type="InterPro" id="IPR012337">
    <property type="entry name" value="RNaseH-like_sf"/>
</dbReference>
<keyword evidence="9" id="KW-1185">Reference proteome</keyword>
<feature type="domain" description="DNA2/NAM7 helicase-like C-terminal" evidence="6">
    <location>
        <begin position="1022"/>
        <end position="1194"/>
    </location>
</feature>
<dbReference type="PANTHER" id="PTHR43788">
    <property type="entry name" value="DNA2/NAM7 HELICASE FAMILY MEMBER"/>
    <property type="match status" value="1"/>
</dbReference>
<protein>
    <recommendedName>
        <fullName evidence="10">AAA+ ATPase domain-containing protein</fullName>
    </recommendedName>
</protein>
<dbReference type="AlphaFoldDB" id="A0A1I2E147"/>
<evidence type="ECO:0000256" key="3">
    <source>
        <dbReference type="ARBA" id="ARBA00022806"/>
    </source>
</evidence>
<keyword evidence="2" id="KW-0378">Hydrolase</keyword>
<evidence type="ECO:0000259" key="7">
    <source>
        <dbReference type="Pfam" id="PF13482"/>
    </source>
</evidence>